<accession>A0A2V0Q5T0</accession>
<gene>
    <name evidence="1" type="ORF">KPSA1_00866</name>
</gene>
<sequence>MCALLGRQVTEWCGKCAQGRGATSGVHGYLQKSSPEGPELSCLSMGTIPLKQASYPSLSEHSLARD</sequence>
<evidence type="ECO:0000313" key="1">
    <source>
        <dbReference type="EMBL" id="GBH07507.1"/>
    </source>
</evidence>
<dbReference type="Proteomes" id="UP000247480">
    <property type="component" value="Unassembled WGS sequence"/>
</dbReference>
<reference evidence="1 2" key="1">
    <citation type="submission" date="2018-04" db="EMBL/GenBank/DDBJ databases">
        <title>Draft genome sequence of Pseudomonas syringae pv. actinidiae biovar 1 strains isolated from kiwifruit in Kagawa prefecture.</title>
        <authorList>
            <person name="Tabuchi M."/>
            <person name="Saito M."/>
            <person name="Fujiwara S."/>
            <person name="Sasa N."/>
            <person name="Akimitsu K."/>
            <person name="Gomi K."/>
            <person name="Konishi-Sugita S."/>
            <person name="Hamano K."/>
            <person name="Kataoka I."/>
        </authorList>
    </citation>
    <scope>NUCLEOTIDE SEQUENCE [LARGE SCALE GENOMIC DNA]</scope>
    <source>
        <strain evidence="1 2">MAFF212206</strain>
    </source>
</reference>
<proteinExistence type="predicted"/>
<dbReference type="EMBL" id="BGJZ01000035">
    <property type="protein sequence ID" value="GBH07507.1"/>
    <property type="molecule type" value="Genomic_DNA"/>
</dbReference>
<organism evidence="1 2">
    <name type="scientific">Pseudomonas syringae pv. actinidiae</name>
    <dbReference type="NCBI Taxonomy" id="103796"/>
    <lineage>
        <taxon>Bacteria</taxon>
        <taxon>Pseudomonadati</taxon>
        <taxon>Pseudomonadota</taxon>
        <taxon>Gammaproteobacteria</taxon>
        <taxon>Pseudomonadales</taxon>
        <taxon>Pseudomonadaceae</taxon>
        <taxon>Pseudomonas</taxon>
        <taxon>Pseudomonas syringae</taxon>
    </lineage>
</organism>
<comment type="caution">
    <text evidence="1">The sequence shown here is derived from an EMBL/GenBank/DDBJ whole genome shotgun (WGS) entry which is preliminary data.</text>
</comment>
<name>A0A2V0Q5T0_PSESF</name>
<dbReference type="AlphaFoldDB" id="A0A2V0Q5T0"/>
<protein>
    <submittedName>
        <fullName evidence="1">Cytochrome c biogenesis protein ResB</fullName>
    </submittedName>
</protein>
<evidence type="ECO:0000313" key="2">
    <source>
        <dbReference type="Proteomes" id="UP000247480"/>
    </source>
</evidence>